<comment type="function">
    <text evidence="7">Part of the tripartite ATP-independent periplasmic (TRAP) transport system.</text>
</comment>
<dbReference type="NCBIfam" id="TIGR00786">
    <property type="entry name" value="dctM"/>
    <property type="match status" value="1"/>
</dbReference>
<evidence type="ECO:0000313" key="10">
    <source>
        <dbReference type="Proteomes" id="UP000445696"/>
    </source>
</evidence>
<evidence type="ECO:0000259" key="8">
    <source>
        <dbReference type="Pfam" id="PF06808"/>
    </source>
</evidence>
<dbReference type="PANTHER" id="PTHR33362:SF5">
    <property type="entry name" value="C4-DICARBOXYLATE TRAP TRANSPORTER LARGE PERMEASE PROTEIN DCTM"/>
    <property type="match status" value="1"/>
</dbReference>
<feature type="transmembrane region" description="Helical" evidence="7">
    <location>
        <begin position="250"/>
        <end position="269"/>
    </location>
</feature>
<evidence type="ECO:0000313" key="9">
    <source>
        <dbReference type="EMBL" id="MZR22665.1"/>
    </source>
</evidence>
<dbReference type="Pfam" id="PF06808">
    <property type="entry name" value="DctM"/>
    <property type="match status" value="1"/>
</dbReference>
<name>A0A845MG78_9PROT</name>
<comment type="subcellular location">
    <subcellularLocation>
        <location evidence="1 7">Cell inner membrane</location>
        <topology evidence="1 7">Multi-pass membrane protein</topology>
    </subcellularLocation>
</comment>
<evidence type="ECO:0000256" key="6">
    <source>
        <dbReference type="ARBA" id="ARBA00023136"/>
    </source>
</evidence>
<keyword evidence="3 7" id="KW-0997">Cell inner membrane</keyword>
<feature type="transmembrane region" description="Helical" evidence="7">
    <location>
        <begin position="177"/>
        <end position="203"/>
    </location>
</feature>
<feature type="transmembrane region" description="Helical" evidence="7">
    <location>
        <begin position="324"/>
        <end position="354"/>
    </location>
</feature>
<evidence type="ECO:0000256" key="2">
    <source>
        <dbReference type="ARBA" id="ARBA00022475"/>
    </source>
</evidence>
<keyword evidence="7" id="KW-0813">Transport</keyword>
<dbReference type="PIRSF" id="PIRSF006066">
    <property type="entry name" value="HI0050"/>
    <property type="match status" value="1"/>
</dbReference>
<dbReference type="GO" id="GO:0005886">
    <property type="term" value="C:plasma membrane"/>
    <property type="evidence" value="ECO:0007669"/>
    <property type="project" value="UniProtKB-SubCell"/>
</dbReference>
<comment type="similarity">
    <text evidence="7">Belongs to the TRAP transporter large permease family.</text>
</comment>
<dbReference type="GO" id="GO:0022857">
    <property type="term" value="F:transmembrane transporter activity"/>
    <property type="evidence" value="ECO:0007669"/>
    <property type="project" value="UniProtKB-UniRule"/>
</dbReference>
<keyword evidence="6 7" id="KW-0472">Membrane</keyword>
<keyword evidence="4 7" id="KW-0812">Transmembrane</keyword>
<feature type="transmembrane region" description="Helical" evidence="7">
    <location>
        <begin position="404"/>
        <end position="425"/>
    </location>
</feature>
<evidence type="ECO:0000256" key="1">
    <source>
        <dbReference type="ARBA" id="ARBA00004429"/>
    </source>
</evidence>
<feature type="transmembrane region" description="Helical" evidence="7">
    <location>
        <begin position="62"/>
        <end position="87"/>
    </location>
</feature>
<dbReference type="EMBL" id="WTVA01000004">
    <property type="protein sequence ID" value="MZR22665.1"/>
    <property type="molecule type" value="Genomic_DNA"/>
</dbReference>
<gene>
    <name evidence="9" type="ORF">GQF03_10000</name>
</gene>
<accession>A0A845MG78</accession>
<organism evidence="9 10">
    <name type="scientific">Sneathiella chungangensis</name>
    <dbReference type="NCBI Taxonomy" id="1418234"/>
    <lineage>
        <taxon>Bacteria</taxon>
        <taxon>Pseudomonadati</taxon>
        <taxon>Pseudomonadota</taxon>
        <taxon>Alphaproteobacteria</taxon>
        <taxon>Sneathiellales</taxon>
        <taxon>Sneathiellaceae</taxon>
        <taxon>Sneathiella</taxon>
    </lineage>
</organism>
<protein>
    <recommendedName>
        <fullName evidence="7">TRAP transporter large permease protein</fullName>
    </recommendedName>
</protein>
<evidence type="ECO:0000256" key="3">
    <source>
        <dbReference type="ARBA" id="ARBA00022519"/>
    </source>
</evidence>
<reference evidence="9 10" key="1">
    <citation type="journal article" date="2014" name="Int. J. Syst. Evol. Microbiol.">
        <title>Sneathiella chungangensis sp. nov., isolated from a marine sand, and emended description of the genus Sneathiella.</title>
        <authorList>
            <person name="Siamphan C."/>
            <person name="Kim H."/>
            <person name="Lee J.S."/>
            <person name="Kim W."/>
        </authorList>
    </citation>
    <scope>NUCLEOTIDE SEQUENCE [LARGE SCALE GENOMIC DNA]</scope>
    <source>
        <strain evidence="9 10">KCTC 32476</strain>
    </source>
</reference>
<comment type="caution">
    <text evidence="9">The sequence shown here is derived from an EMBL/GenBank/DDBJ whole genome shotgun (WGS) entry which is preliminary data.</text>
</comment>
<feature type="transmembrane region" description="Helical" evidence="7">
    <location>
        <begin position="366"/>
        <end position="392"/>
    </location>
</feature>
<evidence type="ECO:0000256" key="7">
    <source>
        <dbReference type="RuleBase" id="RU369079"/>
    </source>
</evidence>
<dbReference type="AlphaFoldDB" id="A0A845MG78"/>
<dbReference type="PANTHER" id="PTHR33362">
    <property type="entry name" value="SIALIC ACID TRAP TRANSPORTER PERMEASE PROTEIN SIAT-RELATED"/>
    <property type="match status" value="1"/>
</dbReference>
<evidence type="ECO:0000256" key="4">
    <source>
        <dbReference type="ARBA" id="ARBA00022692"/>
    </source>
</evidence>
<evidence type="ECO:0000256" key="5">
    <source>
        <dbReference type="ARBA" id="ARBA00022989"/>
    </source>
</evidence>
<comment type="subunit">
    <text evidence="7">The complex comprises the extracytoplasmic solute receptor protein and the two transmembrane proteins.</text>
</comment>
<sequence>MTLSGLEQGAITIASVLGLLSIGVPVSVAMIAVAGAAMWLVAGFDFSQANFKSLPYAVTSNYTYVVVPMFVLMGVLSAKAGIIADLYRAAHRFMSRVRGGLYFSTILASAGFGAASGSTVVASSVFTTISLPEMKRFNYNLGVSAGCIAAAGTLAALIPPSIIMVILAVLTDQSIGTLLMAGLIPGLLTALIYIVGIRFFVLFRPSWAPPTNETYSWREKFQALSRIWTVLLLVLLVMGGIYMGFFAPSAAGAVGAAGAALIAAFSRRLSLKDFWESLLEAARISTVLFFVFIGGLLLSRALLIMGFISDLNDMILAYGISESTFLAIIILMYFVLGMFIDSVSVMVITLSFVFPLSQSLGLNPVWFSVLLIKMVEIAAITPPVGLNLYAVMAASKGEVSANQIFKGILPFVLLEFGFLAILIIFPDIATWLPAKMKG</sequence>
<proteinExistence type="inferred from homology"/>
<feature type="domain" description="TRAP C4-dicarboxylate transport system permease DctM subunit" evidence="8">
    <location>
        <begin position="14"/>
        <end position="427"/>
    </location>
</feature>
<feature type="transmembrane region" description="Helical" evidence="7">
    <location>
        <begin position="141"/>
        <end position="170"/>
    </location>
</feature>
<keyword evidence="5 7" id="KW-1133">Transmembrane helix</keyword>
<keyword evidence="10" id="KW-1185">Reference proteome</keyword>
<feature type="transmembrane region" description="Helical" evidence="7">
    <location>
        <begin position="223"/>
        <end position="243"/>
    </location>
</feature>
<feature type="transmembrane region" description="Helical" evidence="7">
    <location>
        <begin position="12"/>
        <end position="42"/>
    </location>
</feature>
<feature type="transmembrane region" description="Helical" evidence="7">
    <location>
        <begin position="99"/>
        <end position="121"/>
    </location>
</feature>
<dbReference type="OrthoDB" id="7339120at2"/>
<feature type="transmembrane region" description="Helical" evidence="7">
    <location>
        <begin position="281"/>
        <end position="303"/>
    </location>
</feature>
<dbReference type="InterPro" id="IPR010656">
    <property type="entry name" value="DctM"/>
</dbReference>
<dbReference type="InterPro" id="IPR004681">
    <property type="entry name" value="TRAP_DctM"/>
</dbReference>
<dbReference type="RefSeq" id="WP_161339131.1">
    <property type="nucleotide sequence ID" value="NZ_JBHSDG010000004.1"/>
</dbReference>
<keyword evidence="2" id="KW-1003">Cell membrane</keyword>
<dbReference type="Proteomes" id="UP000445696">
    <property type="component" value="Unassembled WGS sequence"/>
</dbReference>